<protein>
    <submittedName>
        <fullName evidence="1">Uncharacterized protein</fullName>
    </submittedName>
</protein>
<dbReference type="AlphaFoldDB" id="A0A1H8UFI4"/>
<proteinExistence type="predicted"/>
<evidence type="ECO:0000313" key="2">
    <source>
        <dbReference type="Proteomes" id="UP000181951"/>
    </source>
</evidence>
<dbReference type="EMBL" id="FODD01000072">
    <property type="protein sequence ID" value="SEP02012.1"/>
    <property type="molecule type" value="Genomic_DNA"/>
</dbReference>
<reference evidence="1 2" key="1">
    <citation type="submission" date="2016-10" db="EMBL/GenBank/DDBJ databases">
        <authorList>
            <person name="de Groot N.N."/>
        </authorList>
    </citation>
    <scope>NUCLEOTIDE SEQUENCE [LARGE SCALE GENOMIC DNA]</scope>
    <source>
        <strain evidence="1 2">CGMCC 4.2026</strain>
    </source>
</reference>
<sequence>MPIALISECAQARESVTVTAVTLLNVLVDFARTGRIGPLNCGMSLAEAEDLLGPGRPHPAHRMKGPDIDGYPYSWDGLQLVVTQRAVSGIWIRLWPGSTAKLPPLVLPDSESFEATVLREDLIAALDGADCRHAVNSTLTFGEQSSILTQPADVCAVFSLPGRDNHVPHRDRHYLDVMHKHTA</sequence>
<dbReference type="Proteomes" id="UP000181951">
    <property type="component" value="Unassembled WGS sequence"/>
</dbReference>
<organism evidence="1 2">
    <name type="scientific">Actinacidiphila rubida</name>
    <dbReference type="NCBI Taxonomy" id="310780"/>
    <lineage>
        <taxon>Bacteria</taxon>
        <taxon>Bacillati</taxon>
        <taxon>Actinomycetota</taxon>
        <taxon>Actinomycetes</taxon>
        <taxon>Kitasatosporales</taxon>
        <taxon>Streptomycetaceae</taxon>
        <taxon>Actinacidiphila</taxon>
    </lineage>
</organism>
<evidence type="ECO:0000313" key="1">
    <source>
        <dbReference type="EMBL" id="SEP02012.1"/>
    </source>
</evidence>
<dbReference type="OrthoDB" id="3637795at2"/>
<gene>
    <name evidence="1" type="ORF">SAMN05216267_10722</name>
</gene>
<accession>A0A1H8UFI4</accession>
<name>A0A1H8UFI4_9ACTN</name>
<keyword evidence="2" id="KW-1185">Reference proteome</keyword>